<dbReference type="AlphaFoldDB" id="A0A7Y9UJL3"/>
<sequence length="240" mass="26616">MSFGNPPNEDVRRFLVDPHEVMASLARRRPVFHSEADFQFAFAWEAKTLIPGVEVRLETHPEPGVRLDLELIDPAAKRGLAVELKYMTRLWTGESGGESFALKNHGASDLRAYDVVKDIERVERFVLPRPGWTGLVIALTNESAYWRSPTHGRTTNADAFRLFEGNLLAGERRWGPNTGGTAKGREAPLALRGTYELQWVDYSRLDAGPAGSFRALVVPIDGDGMASSQTSQPRATDDHS</sequence>
<name>A0A7Y9UJL3_9ACTN</name>
<organism evidence="1 2">
    <name type="scientific">Nocardioides perillae</name>
    <dbReference type="NCBI Taxonomy" id="1119534"/>
    <lineage>
        <taxon>Bacteria</taxon>
        <taxon>Bacillati</taxon>
        <taxon>Actinomycetota</taxon>
        <taxon>Actinomycetes</taxon>
        <taxon>Propionibacteriales</taxon>
        <taxon>Nocardioidaceae</taxon>
        <taxon>Nocardioides</taxon>
    </lineage>
</organism>
<protein>
    <submittedName>
        <fullName evidence="1">Uncharacterized protein</fullName>
    </submittedName>
</protein>
<comment type="caution">
    <text evidence="1">The sequence shown here is derived from an EMBL/GenBank/DDBJ whole genome shotgun (WGS) entry which is preliminary data.</text>
</comment>
<proteinExistence type="predicted"/>
<dbReference type="RefSeq" id="WP_179516994.1">
    <property type="nucleotide sequence ID" value="NZ_JACCAC010000001.1"/>
</dbReference>
<dbReference type="Proteomes" id="UP000544110">
    <property type="component" value="Unassembled WGS sequence"/>
</dbReference>
<evidence type="ECO:0000313" key="2">
    <source>
        <dbReference type="Proteomes" id="UP000544110"/>
    </source>
</evidence>
<reference evidence="1 2" key="1">
    <citation type="submission" date="2020-07" db="EMBL/GenBank/DDBJ databases">
        <title>Sequencing the genomes of 1000 actinobacteria strains.</title>
        <authorList>
            <person name="Klenk H.-P."/>
        </authorList>
    </citation>
    <scope>NUCLEOTIDE SEQUENCE [LARGE SCALE GENOMIC DNA]</scope>
    <source>
        <strain evidence="1 2">DSM 24552</strain>
    </source>
</reference>
<dbReference type="EMBL" id="JACCAC010000001">
    <property type="protein sequence ID" value="NYG54358.1"/>
    <property type="molecule type" value="Genomic_DNA"/>
</dbReference>
<evidence type="ECO:0000313" key="1">
    <source>
        <dbReference type="EMBL" id="NYG54358.1"/>
    </source>
</evidence>
<accession>A0A7Y9UJL3</accession>
<keyword evidence="2" id="KW-1185">Reference proteome</keyword>
<gene>
    <name evidence="1" type="ORF">BJ989_000662</name>
</gene>